<keyword evidence="4 5" id="KW-0539">Nucleus</keyword>
<evidence type="ECO:0000313" key="13">
    <source>
        <dbReference type="Proteomes" id="UP001374584"/>
    </source>
</evidence>
<feature type="domain" description="Nrap protein" evidence="7">
    <location>
        <begin position="222"/>
        <end position="366"/>
    </location>
</feature>
<dbReference type="InterPro" id="IPR035370">
    <property type="entry name" value="Nrap_D5"/>
</dbReference>
<dbReference type="EMBL" id="JAYMYR010000006">
    <property type="protein sequence ID" value="KAK7355741.1"/>
    <property type="molecule type" value="Genomic_DNA"/>
</dbReference>
<dbReference type="GO" id="GO:0003723">
    <property type="term" value="F:RNA binding"/>
    <property type="evidence" value="ECO:0007669"/>
    <property type="project" value="UniProtKB-KW"/>
</dbReference>
<evidence type="ECO:0000256" key="3">
    <source>
        <dbReference type="ARBA" id="ARBA00022884"/>
    </source>
</evidence>
<dbReference type="AlphaFoldDB" id="A0AAN9MJE3"/>
<evidence type="ECO:0000259" key="7">
    <source>
        <dbReference type="Pfam" id="PF17403"/>
    </source>
</evidence>
<dbReference type="InterPro" id="IPR035371">
    <property type="entry name" value="Nrap_D6"/>
</dbReference>
<comment type="similarity">
    <text evidence="2 5">Belongs to the NRAP family.</text>
</comment>
<evidence type="ECO:0000259" key="6">
    <source>
        <dbReference type="Pfam" id="PF03813"/>
    </source>
</evidence>
<dbReference type="GO" id="GO:0032040">
    <property type="term" value="C:small-subunit processome"/>
    <property type="evidence" value="ECO:0007669"/>
    <property type="project" value="TreeGrafter"/>
</dbReference>
<dbReference type="GO" id="GO:0034456">
    <property type="term" value="C:UTP-C complex"/>
    <property type="evidence" value="ECO:0007669"/>
    <property type="project" value="TreeGrafter"/>
</dbReference>
<comment type="caution">
    <text evidence="12">The sequence shown here is derived from an EMBL/GenBank/DDBJ whole genome shotgun (WGS) entry which is preliminary data.</text>
</comment>
<organism evidence="12 13">
    <name type="scientific">Phaseolus coccineus</name>
    <name type="common">Scarlet runner bean</name>
    <name type="synonym">Phaseolus multiflorus</name>
    <dbReference type="NCBI Taxonomy" id="3886"/>
    <lineage>
        <taxon>Eukaryota</taxon>
        <taxon>Viridiplantae</taxon>
        <taxon>Streptophyta</taxon>
        <taxon>Embryophyta</taxon>
        <taxon>Tracheophyta</taxon>
        <taxon>Spermatophyta</taxon>
        <taxon>Magnoliopsida</taxon>
        <taxon>eudicotyledons</taxon>
        <taxon>Gunneridae</taxon>
        <taxon>Pentapetalae</taxon>
        <taxon>rosids</taxon>
        <taxon>fabids</taxon>
        <taxon>Fabales</taxon>
        <taxon>Fabaceae</taxon>
        <taxon>Papilionoideae</taxon>
        <taxon>50 kb inversion clade</taxon>
        <taxon>NPAAA clade</taxon>
        <taxon>indigoferoid/millettioid clade</taxon>
        <taxon>Phaseoleae</taxon>
        <taxon>Phaseolus</taxon>
    </lineage>
</organism>
<dbReference type="InterPro" id="IPR005554">
    <property type="entry name" value="NOL6/Upt22"/>
</dbReference>
<dbReference type="InterPro" id="IPR035367">
    <property type="entry name" value="Nrap_D2"/>
</dbReference>
<evidence type="ECO:0000259" key="11">
    <source>
        <dbReference type="Pfam" id="PF17407"/>
    </source>
</evidence>
<reference evidence="12 13" key="1">
    <citation type="submission" date="2024-01" db="EMBL/GenBank/DDBJ databases">
        <title>The genomes of 5 underutilized Papilionoideae crops provide insights into root nodulation and disease resistanc.</title>
        <authorList>
            <person name="Jiang F."/>
        </authorList>
    </citation>
    <scope>NUCLEOTIDE SEQUENCE [LARGE SCALE GENOMIC DNA]</scope>
    <source>
        <strain evidence="12">JINMINGXINNONG_FW02</strain>
        <tissue evidence="12">Leaves</tissue>
    </source>
</reference>
<dbReference type="PANTHER" id="PTHR17972">
    <property type="entry name" value="NUCLEOLAR RNA-ASSOCIATED PROTEIN"/>
    <property type="match status" value="1"/>
</dbReference>
<name>A0AAN9MJE3_PHACN</name>
<dbReference type="InterPro" id="IPR035082">
    <property type="entry name" value="Nrap_D1"/>
</dbReference>
<dbReference type="InterPro" id="IPR035369">
    <property type="entry name" value="Nrap_D4"/>
</dbReference>
<dbReference type="GO" id="GO:0032545">
    <property type="term" value="C:CURI complex"/>
    <property type="evidence" value="ECO:0007669"/>
    <property type="project" value="TreeGrafter"/>
</dbReference>
<dbReference type="Pfam" id="PF03813">
    <property type="entry name" value="Nrap"/>
    <property type="match status" value="1"/>
</dbReference>
<dbReference type="PANTHER" id="PTHR17972:SF0">
    <property type="entry name" value="NUCLEOLAR PROTEIN 6"/>
    <property type="match status" value="1"/>
</dbReference>
<dbReference type="Pfam" id="PF17405">
    <property type="entry name" value="Nrap_D4"/>
    <property type="match status" value="1"/>
</dbReference>
<evidence type="ECO:0000256" key="2">
    <source>
        <dbReference type="ARBA" id="ARBA00006674"/>
    </source>
</evidence>
<feature type="domain" description="Nrap protein" evidence="9">
    <location>
        <begin position="560"/>
        <end position="733"/>
    </location>
</feature>
<evidence type="ECO:0000259" key="10">
    <source>
        <dbReference type="Pfam" id="PF17406"/>
    </source>
</evidence>
<dbReference type="GO" id="GO:0006409">
    <property type="term" value="P:tRNA export from nucleus"/>
    <property type="evidence" value="ECO:0007669"/>
    <property type="project" value="TreeGrafter"/>
</dbReference>
<keyword evidence="3 5" id="KW-0694">RNA-binding</keyword>
<dbReference type="Pfam" id="PF17403">
    <property type="entry name" value="Nrap_D2"/>
    <property type="match status" value="1"/>
</dbReference>
<dbReference type="Pfam" id="PF17406">
    <property type="entry name" value="Nrap_D5"/>
    <property type="match status" value="1"/>
</dbReference>
<evidence type="ECO:0000256" key="1">
    <source>
        <dbReference type="ARBA" id="ARBA00004604"/>
    </source>
</evidence>
<accession>A0AAN9MJE3</accession>
<evidence type="ECO:0000256" key="4">
    <source>
        <dbReference type="ARBA" id="ARBA00023242"/>
    </source>
</evidence>
<evidence type="ECO:0000256" key="5">
    <source>
        <dbReference type="RuleBase" id="RU364032"/>
    </source>
</evidence>
<dbReference type="Pfam" id="PF17407">
    <property type="entry name" value="Nrap_D6"/>
    <property type="match status" value="1"/>
</dbReference>
<feature type="domain" description="Nrap protein" evidence="11">
    <location>
        <begin position="892"/>
        <end position="1030"/>
    </location>
</feature>
<evidence type="ECO:0000313" key="12">
    <source>
        <dbReference type="EMBL" id="KAK7355741.1"/>
    </source>
</evidence>
<feature type="domain" description="Nrap protein" evidence="8">
    <location>
        <begin position="371"/>
        <end position="532"/>
    </location>
</feature>
<evidence type="ECO:0000259" key="9">
    <source>
        <dbReference type="Pfam" id="PF17405"/>
    </source>
</evidence>
<comment type="subcellular location">
    <subcellularLocation>
        <location evidence="1 5">Nucleus</location>
        <location evidence="1 5">Nucleolus</location>
    </subcellularLocation>
</comment>
<protein>
    <recommendedName>
        <fullName evidence="14">Nucleolar protein 6</fullName>
    </recommendedName>
</protein>
<feature type="domain" description="Nrap protein" evidence="10">
    <location>
        <begin position="736"/>
        <end position="878"/>
    </location>
</feature>
<gene>
    <name evidence="12" type="ORF">VNO80_15002</name>
</gene>
<dbReference type="InterPro" id="IPR035368">
    <property type="entry name" value="Nrap_D3"/>
</dbReference>
<feature type="domain" description="Nrap protein" evidence="6">
    <location>
        <begin position="103"/>
        <end position="208"/>
    </location>
</feature>
<evidence type="ECO:0000259" key="8">
    <source>
        <dbReference type="Pfam" id="PF17404"/>
    </source>
</evidence>
<dbReference type="GO" id="GO:0006364">
    <property type="term" value="P:rRNA processing"/>
    <property type="evidence" value="ECO:0007669"/>
    <property type="project" value="TreeGrafter"/>
</dbReference>
<evidence type="ECO:0008006" key="14">
    <source>
        <dbReference type="Google" id="ProtNLM"/>
    </source>
</evidence>
<proteinExistence type="inferred from homology"/>
<sequence>MEAEAIAMESTELKVSELLKEVNVDYTTQFTKLVDNTVSAIKASIDKIPNDFRVTADLASRFVADIGADKVEFKFKKPEFIKIGGSYSIQSIARPEVNADLIIRYYAKRCLYLCLIKKYLERSSSIDRVEWSTIQNEARKPLLIVYPVAKLVEVPGFFVRIIPSARAIFSIVKLNLKRNNIHNLSNGIDLQATPKYNYSILEDMFIEEADFINKYFVGWKELREALILLKVWARQRSSVYVHDCLNGFLISVILAYLASKQNISHSMKATEIIRVTLNFIDSYLLMMVVLQPPQNRGAEVSTFQRKQKIQLKESFPIVICHPSGGFNLAFRMSRNGFTRLQDEAAMTLRCLEKCRDGGFEEVFMTKIDYAVKYDYCMRINLKGKKEVCAMGFCLDDECWRSYEDKIHGILSKGLNDRAKVIQVTWRNTQCQWSVDDGLSVFDKEPLFIGISVSTLEKAYRMVDIGPNAESKEEALEFQKFWGEKAELRRFKDGRIAESTGVASIVIIHFLSSMSITSQLSILIAEHVLSRHLSLSKENIVVVVDQLDFSLLHGARDPISYSGSLLGAFDVLSKRLRLIEDLPLKVSSVQPLDSAFRFTSVFPPVPHLLANEKIESLRLSKFVPSCVQALEVMIQLEGSGNWPMDEIAIEKTKSSFLFEIGLSLQKTWGMTCIATKDNVDVLMSGYAFCLKILHERGLSLLKKEIGDYRAKQVHSVDKKLFIRSQHANMINGLQSRYPIFGPVVRLAKRWVASHLFSACMVEEAVELLVAYLFLNPLPFDVPCSRITGFLRFLRLLSHYDWTFSPLVVDINNDLSQSDGKEINGESGQSVGPAMFLATVYYKESEAWTGLSPSGMELKRLVAYARSSANLLTELTFQEEIGPYRWECLFRTPLNNYDAVIVLHKDNLPYPQRLLFPSEVNHGIHVAEGQASKCFQPFLLPKDLKGRPEELKNKLLVDFDPSKCFIRDLKLEFSASFKVWHDYLGGDIIGLTWGESYSSKKRKHEEVVDEEENPWKVLKAVGGIGKGFVRSVYCLKSQDSYKLNIIT</sequence>
<dbReference type="Gene3D" id="1.10.1410.10">
    <property type="match status" value="1"/>
</dbReference>
<dbReference type="Proteomes" id="UP001374584">
    <property type="component" value="Unassembled WGS sequence"/>
</dbReference>
<dbReference type="Pfam" id="PF17404">
    <property type="entry name" value="Nrap_D3"/>
    <property type="match status" value="1"/>
</dbReference>
<keyword evidence="13" id="KW-1185">Reference proteome</keyword>